<keyword evidence="2" id="KW-1133">Transmembrane helix</keyword>
<name>A0AAD7IU88_9AGAR</name>
<dbReference type="AlphaFoldDB" id="A0AAD7IU88"/>
<dbReference type="EMBL" id="JARKIB010000067">
    <property type="protein sequence ID" value="KAJ7749883.1"/>
    <property type="molecule type" value="Genomic_DNA"/>
</dbReference>
<evidence type="ECO:0000313" key="3">
    <source>
        <dbReference type="EMBL" id="KAJ7749883.1"/>
    </source>
</evidence>
<proteinExistence type="predicted"/>
<feature type="transmembrane region" description="Helical" evidence="2">
    <location>
        <begin position="12"/>
        <end position="35"/>
    </location>
</feature>
<gene>
    <name evidence="3" type="ORF">B0H16DRAFT_1460913</name>
</gene>
<feature type="compositionally biased region" description="Low complexity" evidence="1">
    <location>
        <begin position="107"/>
        <end position="121"/>
    </location>
</feature>
<sequence>MHRRRRGNAGEYFLRFPPTVLLLYGVSTTTITYGLPRAQQQELLDKHRARYFQDQTRLIRAKAKARGDRERPLPNMKDYDLCCEYYREVYTMQTASSAALYATASAYGSDSDTDSDSTSSSMPPLEPSCRETSPIVGNTLPYPCPAVDIVGDALPDTWPAVDTDPHAADANAATADAANAATATDTPAADAANVTKGERYVDMDTVLTANGYIPVAELAENLNLPPGAILENRPHTDGEAVERVWSLLNEVNRPTFKDMAPPRRRDLFSEYDPPSHRLKILTRTGIRHVHCRCRNGLHSNYERRHAYAFSDGDGNIVVKKSKSLLLRLS</sequence>
<dbReference type="Proteomes" id="UP001215598">
    <property type="component" value="Unassembled WGS sequence"/>
</dbReference>
<evidence type="ECO:0000256" key="2">
    <source>
        <dbReference type="SAM" id="Phobius"/>
    </source>
</evidence>
<protein>
    <submittedName>
        <fullName evidence="3">Uncharacterized protein</fullName>
    </submittedName>
</protein>
<evidence type="ECO:0000313" key="4">
    <source>
        <dbReference type="Proteomes" id="UP001215598"/>
    </source>
</evidence>
<comment type="caution">
    <text evidence="3">The sequence shown here is derived from an EMBL/GenBank/DDBJ whole genome shotgun (WGS) entry which is preliminary data.</text>
</comment>
<keyword evidence="4" id="KW-1185">Reference proteome</keyword>
<reference evidence="3" key="1">
    <citation type="submission" date="2023-03" db="EMBL/GenBank/DDBJ databases">
        <title>Massive genome expansion in bonnet fungi (Mycena s.s.) driven by repeated elements and novel gene families across ecological guilds.</title>
        <authorList>
            <consortium name="Lawrence Berkeley National Laboratory"/>
            <person name="Harder C.B."/>
            <person name="Miyauchi S."/>
            <person name="Viragh M."/>
            <person name="Kuo A."/>
            <person name="Thoen E."/>
            <person name="Andreopoulos B."/>
            <person name="Lu D."/>
            <person name="Skrede I."/>
            <person name="Drula E."/>
            <person name="Henrissat B."/>
            <person name="Morin E."/>
            <person name="Kohler A."/>
            <person name="Barry K."/>
            <person name="LaButti K."/>
            <person name="Morin E."/>
            <person name="Salamov A."/>
            <person name="Lipzen A."/>
            <person name="Mereny Z."/>
            <person name="Hegedus B."/>
            <person name="Baldrian P."/>
            <person name="Stursova M."/>
            <person name="Weitz H."/>
            <person name="Taylor A."/>
            <person name="Grigoriev I.V."/>
            <person name="Nagy L.G."/>
            <person name="Martin F."/>
            <person name="Kauserud H."/>
        </authorList>
    </citation>
    <scope>NUCLEOTIDE SEQUENCE</scope>
    <source>
        <strain evidence="3">CBHHK182m</strain>
    </source>
</reference>
<keyword evidence="2" id="KW-0812">Transmembrane</keyword>
<keyword evidence="2" id="KW-0472">Membrane</keyword>
<feature type="region of interest" description="Disordered" evidence="1">
    <location>
        <begin position="107"/>
        <end position="131"/>
    </location>
</feature>
<evidence type="ECO:0000256" key="1">
    <source>
        <dbReference type="SAM" id="MobiDB-lite"/>
    </source>
</evidence>
<accession>A0AAD7IU88</accession>
<organism evidence="3 4">
    <name type="scientific">Mycena metata</name>
    <dbReference type="NCBI Taxonomy" id="1033252"/>
    <lineage>
        <taxon>Eukaryota</taxon>
        <taxon>Fungi</taxon>
        <taxon>Dikarya</taxon>
        <taxon>Basidiomycota</taxon>
        <taxon>Agaricomycotina</taxon>
        <taxon>Agaricomycetes</taxon>
        <taxon>Agaricomycetidae</taxon>
        <taxon>Agaricales</taxon>
        <taxon>Marasmiineae</taxon>
        <taxon>Mycenaceae</taxon>
        <taxon>Mycena</taxon>
    </lineage>
</organism>